<accession>A0A3E2HLV1</accession>
<feature type="non-terminal residue" evidence="2">
    <location>
        <position position="1"/>
    </location>
</feature>
<dbReference type="Proteomes" id="UP000258309">
    <property type="component" value="Unassembled WGS sequence"/>
</dbReference>
<sequence>MAAASLPVTLLSTLRIGVGSSSFLLPGFTCQSLMFAIPNSSLLAVRLFGCRDAILGLLLHTAKTPEARRRALLAGIAVDALDITACAIGYFREEIDAKPLVTFGGGAVSFLVLAGLGWKGAVSAAVKM</sequence>
<evidence type="ECO:0000313" key="3">
    <source>
        <dbReference type="Proteomes" id="UP000258309"/>
    </source>
</evidence>
<feature type="transmembrane region" description="Helical" evidence="1">
    <location>
        <begin position="35"/>
        <end position="59"/>
    </location>
</feature>
<feature type="non-terminal residue" evidence="2">
    <location>
        <position position="128"/>
    </location>
</feature>
<keyword evidence="1" id="KW-0812">Transmembrane</keyword>
<dbReference type="OMA" id="DITACAI"/>
<proteinExistence type="predicted"/>
<dbReference type="AlphaFoldDB" id="A0A3E2HLV1"/>
<feature type="transmembrane region" description="Helical" evidence="1">
    <location>
        <begin position="97"/>
        <end position="118"/>
    </location>
</feature>
<keyword evidence="1" id="KW-1133">Transmembrane helix</keyword>
<keyword evidence="1" id="KW-0472">Membrane</keyword>
<gene>
    <name evidence="2" type="ORF">B7463_g2015</name>
</gene>
<dbReference type="EMBL" id="NCSJ02000022">
    <property type="protein sequence ID" value="RFU34376.1"/>
    <property type="molecule type" value="Genomic_DNA"/>
</dbReference>
<evidence type="ECO:0000313" key="2">
    <source>
        <dbReference type="EMBL" id="RFU34376.1"/>
    </source>
</evidence>
<feature type="transmembrane region" description="Helical" evidence="1">
    <location>
        <begin position="71"/>
        <end position="91"/>
    </location>
</feature>
<reference evidence="2 3" key="1">
    <citation type="submission" date="2018-05" db="EMBL/GenBank/DDBJ databases">
        <title>Draft genome sequence of Scytalidium lignicola DSM 105466, a ubiquitous saprotrophic fungus.</title>
        <authorList>
            <person name="Buettner E."/>
            <person name="Gebauer A.M."/>
            <person name="Hofrichter M."/>
            <person name="Liers C."/>
            <person name="Kellner H."/>
        </authorList>
    </citation>
    <scope>NUCLEOTIDE SEQUENCE [LARGE SCALE GENOMIC DNA]</scope>
    <source>
        <strain evidence="2 3">DSM 105466</strain>
    </source>
</reference>
<keyword evidence="3" id="KW-1185">Reference proteome</keyword>
<evidence type="ECO:0000256" key="1">
    <source>
        <dbReference type="SAM" id="Phobius"/>
    </source>
</evidence>
<comment type="caution">
    <text evidence="2">The sequence shown here is derived from an EMBL/GenBank/DDBJ whole genome shotgun (WGS) entry which is preliminary data.</text>
</comment>
<protein>
    <submittedName>
        <fullName evidence="2">Uncharacterized protein</fullName>
    </submittedName>
</protein>
<name>A0A3E2HLV1_SCYLI</name>
<organism evidence="2 3">
    <name type="scientific">Scytalidium lignicola</name>
    <name type="common">Hyphomycete</name>
    <dbReference type="NCBI Taxonomy" id="5539"/>
    <lineage>
        <taxon>Eukaryota</taxon>
        <taxon>Fungi</taxon>
        <taxon>Dikarya</taxon>
        <taxon>Ascomycota</taxon>
        <taxon>Pezizomycotina</taxon>
        <taxon>Leotiomycetes</taxon>
        <taxon>Leotiomycetes incertae sedis</taxon>
        <taxon>Scytalidium</taxon>
    </lineage>
</organism>
<dbReference type="OrthoDB" id="4160064at2759"/>